<dbReference type="EMBL" id="AP014961">
    <property type="protein sequence ID" value="BAS95266.1"/>
    <property type="molecule type" value="Genomic_DNA"/>
</dbReference>
<evidence type="ECO:0000256" key="1">
    <source>
        <dbReference type="SAM" id="MobiDB-lite"/>
    </source>
</evidence>
<dbReference type="PaxDb" id="39947-A0A0P0WQY6"/>
<reference evidence="2 3" key="2">
    <citation type="journal article" date="2013" name="Plant Cell Physiol.">
        <title>Rice Annotation Project Database (RAP-DB): an integrative and interactive database for rice genomics.</title>
        <authorList>
            <person name="Sakai H."/>
            <person name="Lee S.S."/>
            <person name="Tanaka T."/>
            <person name="Numa H."/>
            <person name="Kim J."/>
            <person name="Kawahara Y."/>
            <person name="Wakimoto H."/>
            <person name="Yang C.C."/>
            <person name="Iwamoto M."/>
            <person name="Abe T."/>
            <person name="Yamada Y."/>
            <person name="Muto A."/>
            <person name="Inokuchi H."/>
            <person name="Ikemura T."/>
            <person name="Matsumoto T."/>
            <person name="Sasaki T."/>
            <person name="Itoh T."/>
        </authorList>
    </citation>
    <scope>NUCLEOTIDE SEQUENCE [LARGE SCALE GENOMIC DNA]</scope>
    <source>
        <strain evidence="3">cv. Nipponbare</strain>
    </source>
</reference>
<reference evidence="2 3" key="3">
    <citation type="journal article" date="2013" name="Rice">
        <title>Improvement of the Oryza sativa Nipponbare reference genome using next generation sequence and optical map data.</title>
        <authorList>
            <person name="Kawahara Y."/>
            <person name="de la Bastide M."/>
            <person name="Hamilton J.P."/>
            <person name="Kanamori H."/>
            <person name="McCombie W.R."/>
            <person name="Ouyang S."/>
            <person name="Schwartz D.C."/>
            <person name="Tanaka T."/>
            <person name="Wu J."/>
            <person name="Zhou S."/>
            <person name="Childs K.L."/>
            <person name="Davidson R.M."/>
            <person name="Lin H."/>
            <person name="Quesada-Ocampo L."/>
            <person name="Vaillancourt B."/>
            <person name="Sakai H."/>
            <person name="Lee S.S."/>
            <person name="Kim J."/>
            <person name="Numa H."/>
            <person name="Itoh T."/>
            <person name="Buell C.R."/>
            <person name="Matsumoto T."/>
        </authorList>
    </citation>
    <scope>NUCLEOTIDE SEQUENCE [LARGE SCALE GENOMIC DNA]</scope>
    <source>
        <strain evidence="3">cv. Nipponbare</strain>
    </source>
</reference>
<evidence type="ECO:0000313" key="2">
    <source>
        <dbReference type="EMBL" id="BAS95266.1"/>
    </source>
</evidence>
<protein>
    <submittedName>
        <fullName evidence="2">Os05g0556201 protein</fullName>
    </submittedName>
</protein>
<gene>
    <name evidence="2" type="ordered locus">Os05g0556201</name>
    <name evidence="2" type="ORF">OSNPB_050556201</name>
</gene>
<feature type="region of interest" description="Disordered" evidence="1">
    <location>
        <begin position="1"/>
        <end position="42"/>
    </location>
</feature>
<dbReference type="Proteomes" id="UP000059680">
    <property type="component" value="Chromosome 5"/>
</dbReference>
<dbReference type="AlphaFoldDB" id="A0A0P0WQY6"/>
<sequence length="131" mass="13892">MPEPLGRKSFPTTLSSTEDLPELWPPTTAMAGSESQRVGRALSSPWSPRAVQARCSLLTSEIRFSMAAAAAAAAAAQRDLGEIARVGGGARSRSVERRGGDEGWRCRLPSRVGVESCAASGCVWWCAATVW</sequence>
<evidence type="ECO:0000313" key="3">
    <source>
        <dbReference type="Proteomes" id="UP000059680"/>
    </source>
</evidence>
<reference evidence="3" key="1">
    <citation type="journal article" date="2005" name="Nature">
        <title>The map-based sequence of the rice genome.</title>
        <authorList>
            <consortium name="International rice genome sequencing project (IRGSP)"/>
            <person name="Matsumoto T."/>
            <person name="Wu J."/>
            <person name="Kanamori H."/>
            <person name="Katayose Y."/>
            <person name="Fujisawa M."/>
            <person name="Namiki N."/>
            <person name="Mizuno H."/>
            <person name="Yamamoto K."/>
            <person name="Antonio B.A."/>
            <person name="Baba T."/>
            <person name="Sakata K."/>
            <person name="Nagamura Y."/>
            <person name="Aoki H."/>
            <person name="Arikawa K."/>
            <person name="Arita K."/>
            <person name="Bito T."/>
            <person name="Chiden Y."/>
            <person name="Fujitsuka N."/>
            <person name="Fukunaka R."/>
            <person name="Hamada M."/>
            <person name="Harada C."/>
            <person name="Hayashi A."/>
            <person name="Hijishita S."/>
            <person name="Honda M."/>
            <person name="Hosokawa S."/>
            <person name="Ichikawa Y."/>
            <person name="Idonuma A."/>
            <person name="Iijima M."/>
            <person name="Ikeda M."/>
            <person name="Ikeno M."/>
            <person name="Ito K."/>
            <person name="Ito S."/>
            <person name="Ito T."/>
            <person name="Ito Y."/>
            <person name="Ito Y."/>
            <person name="Iwabuchi A."/>
            <person name="Kamiya K."/>
            <person name="Karasawa W."/>
            <person name="Kurita K."/>
            <person name="Katagiri S."/>
            <person name="Kikuta A."/>
            <person name="Kobayashi H."/>
            <person name="Kobayashi N."/>
            <person name="Machita K."/>
            <person name="Maehara T."/>
            <person name="Masukawa M."/>
            <person name="Mizubayashi T."/>
            <person name="Mukai Y."/>
            <person name="Nagasaki H."/>
            <person name="Nagata Y."/>
            <person name="Naito S."/>
            <person name="Nakashima M."/>
            <person name="Nakama Y."/>
            <person name="Nakamichi Y."/>
            <person name="Nakamura M."/>
            <person name="Meguro A."/>
            <person name="Negishi M."/>
            <person name="Ohta I."/>
            <person name="Ohta T."/>
            <person name="Okamoto M."/>
            <person name="Ono N."/>
            <person name="Saji S."/>
            <person name="Sakaguchi M."/>
            <person name="Sakai K."/>
            <person name="Shibata M."/>
            <person name="Shimokawa T."/>
            <person name="Song J."/>
            <person name="Takazaki Y."/>
            <person name="Terasawa K."/>
            <person name="Tsugane M."/>
            <person name="Tsuji K."/>
            <person name="Ueda S."/>
            <person name="Waki K."/>
            <person name="Yamagata H."/>
            <person name="Yamamoto M."/>
            <person name="Yamamoto S."/>
            <person name="Yamane H."/>
            <person name="Yoshiki S."/>
            <person name="Yoshihara R."/>
            <person name="Yukawa K."/>
            <person name="Zhong H."/>
            <person name="Yano M."/>
            <person name="Yuan Q."/>
            <person name="Ouyang S."/>
            <person name="Liu J."/>
            <person name="Jones K.M."/>
            <person name="Gansberger K."/>
            <person name="Moffat K."/>
            <person name="Hill J."/>
            <person name="Bera J."/>
            <person name="Fadrosh D."/>
            <person name="Jin S."/>
            <person name="Johri S."/>
            <person name="Kim M."/>
            <person name="Overton L."/>
            <person name="Reardon M."/>
            <person name="Tsitrin T."/>
            <person name="Vuong H."/>
            <person name="Weaver B."/>
            <person name="Ciecko A."/>
            <person name="Tallon L."/>
            <person name="Jackson J."/>
            <person name="Pai G."/>
            <person name="Aken S.V."/>
            <person name="Utterback T."/>
            <person name="Reidmuller S."/>
            <person name="Feldblyum T."/>
            <person name="Hsiao J."/>
            <person name="Zismann V."/>
            <person name="Iobst S."/>
            <person name="de Vazeille A.R."/>
            <person name="Buell C.R."/>
            <person name="Ying K."/>
            <person name="Li Y."/>
            <person name="Lu T."/>
            <person name="Huang Y."/>
            <person name="Zhao Q."/>
            <person name="Feng Q."/>
            <person name="Zhang L."/>
            <person name="Zhu J."/>
            <person name="Weng Q."/>
            <person name="Mu J."/>
            <person name="Lu Y."/>
            <person name="Fan D."/>
            <person name="Liu Y."/>
            <person name="Guan J."/>
            <person name="Zhang Y."/>
            <person name="Yu S."/>
            <person name="Liu X."/>
            <person name="Zhang Y."/>
            <person name="Hong G."/>
            <person name="Han B."/>
            <person name="Choisne N."/>
            <person name="Demange N."/>
            <person name="Orjeda G."/>
            <person name="Samain S."/>
            <person name="Cattolico L."/>
            <person name="Pelletier E."/>
            <person name="Couloux A."/>
            <person name="Segurens B."/>
            <person name="Wincker P."/>
            <person name="D'Hont A."/>
            <person name="Scarpelli C."/>
            <person name="Weissenbach J."/>
            <person name="Salanoubat M."/>
            <person name="Quetier F."/>
            <person name="Yu Y."/>
            <person name="Kim H.R."/>
            <person name="Rambo T."/>
            <person name="Currie J."/>
            <person name="Collura K."/>
            <person name="Luo M."/>
            <person name="Yang T."/>
            <person name="Ammiraju J.S.S."/>
            <person name="Engler F."/>
            <person name="Soderlund C."/>
            <person name="Wing R.A."/>
            <person name="Palmer L.E."/>
            <person name="de la Bastide M."/>
            <person name="Spiegel L."/>
            <person name="Nascimento L."/>
            <person name="Zutavern T."/>
            <person name="O'Shaughnessy A."/>
            <person name="Dike S."/>
            <person name="Dedhia N."/>
            <person name="Preston R."/>
            <person name="Balija V."/>
            <person name="McCombie W.R."/>
            <person name="Chow T."/>
            <person name="Chen H."/>
            <person name="Chung M."/>
            <person name="Chen C."/>
            <person name="Shaw J."/>
            <person name="Wu H."/>
            <person name="Hsiao K."/>
            <person name="Chao Y."/>
            <person name="Chu M."/>
            <person name="Cheng C."/>
            <person name="Hour A."/>
            <person name="Lee P."/>
            <person name="Lin S."/>
            <person name="Lin Y."/>
            <person name="Liou J."/>
            <person name="Liu S."/>
            <person name="Hsing Y."/>
            <person name="Raghuvanshi S."/>
            <person name="Mohanty A."/>
            <person name="Bharti A.K."/>
            <person name="Gaur A."/>
            <person name="Gupta V."/>
            <person name="Kumar D."/>
            <person name="Ravi V."/>
            <person name="Vij S."/>
            <person name="Kapur A."/>
            <person name="Khurana P."/>
            <person name="Khurana P."/>
            <person name="Khurana J.P."/>
            <person name="Tyagi A.K."/>
            <person name="Gaikwad K."/>
            <person name="Singh A."/>
            <person name="Dalal V."/>
            <person name="Srivastava S."/>
            <person name="Dixit A."/>
            <person name="Pal A.K."/>
            <person name="Ghazi I.A."/>
            <person name="Yadav M."/>
            <person name="Pandit A."/>
            <person name="Bhargava A."/>
            <person name="Sureshbabu K."/>
            <person name="Batra K."/>
            <person name="Sharma T.R."/>
            <person name="Mohapatra T."/>
            <person name="Singh N.K."/>
            <person name="Messing J."/>
            <person name="Nelson A.B."/>
            <person name="Fuks G."/>
            <person name="Kavchok S."/>
            <person name="Keizer G."/>
            <person name="Linton E."/>
            <person name="Llaca V."/>
            <person name="Song R."/>
            <person name="Tanyolac B."/>
            <person name="Young S."/>
            <person name="Ho-Il K."/>
            <person name="Hahn J.H."/>
            <person name="Sangsakoo G."/>
            <person name="Vanavichit A."/>
            <person name="de Mattos Luiz.A.T."/>
            <person name="Zimmer P.D."/>
            <person name="Malone G."/>
            <person name="Dellagostin O."/>
            <person name="de Oliveira A.C."/>
            <person name="Bevan M."/>
            <person name="Bancroft I."/>
            <person name="Minx P."/>
            <person name="Cordum H."/>
            <person name="Wilson R."/>
            <person name="Cheng Z."/>
            <person name="Jin W."/>
            <person name="Jiang J."/>
            <person name="Leong S.A."/>
            <person name="Iwama H."/>
            <person name="Gojobori T."/>
            <person name="Itoh T."/>
            <person name="Niimura Y."/>
            <person name="Fujii Y."/>
            <person name="Habara T."/>
            <person name="Sakai H."/>
            <person name="Sato Y."/>
            <person name="Wilson G."/>
            <person name="Kumar K."/>
            <person name="McCouch S."/>
            <person name="Juretic N."/>
            <person name="Hoen D."/>
            <person name="Wright S."/>
            <person name="Bruskiewich R."/>
            <person name="Bureau T."/>
            <person name="Miyao A."/>
            <person name="Hirochika H."/>
            <person name="Nishikawa T."/>
            <person name="Kadowaki K."/>
            <person name="Sugiura M."/>
            <person name="Burr B."/>
            <person name="Sasaki T."/>
        </authorList>
    </citation>
    <scope>NUCLEOTIDE SEQUENCE [LARGE SCALE GENOMIC DNA]</scope>
    <source>
        <strain evidence="3">cv. Nipponbare</strain>
    </source>
</reference>
<name>A0A0P0WQY6_ORYSJ</name>
<keyword evidence="3" id="KW-1185">Reference proteome</keyword>
<dbReference type="Gramene" id="Os05t0556201-00">
    <property type="protein sequence ID" value="Os05t0556201-00"/>
    <property type="gene ID" value="Os05g0556201"/>
</dbReference>
<accession>A0A0P0WQY6</accession>
<organism evidence="2 3">
    <name type="scientific">Oryza sativa subsp. japonica</name>
    <name type="common">Rice</name>
    <dbReference type="NCBI Taxonomy" id="39947"/>
    <lineage>
        <taxon>Eukaryota</taxon>
        <taxon>Viridiplantae</taxon>
        <taxon>Streptophyta</taxon>
        <taxon>Embryophyta</taxon>
        <taxon>Tracheophyta</taxon>
        <taxon>Spermatophyta</taxon>
        <taxon>Magnoliopsida</taxon>
        <taxon>Liliopsida</taxon>
        <taxon>Poales</taxon>
        <taxon>Poaceae</taxon>
        <taxon>BOP clade</taxon>
        <taxon>Oryzoideae</taxon>
        <taxon>Oryzeae</taxon>
        <taxon>Oryzinae</taxon>
        <taxon>Oryza</taxon>
        <taxon>Oryza sativa</taxon>
    </lineage>
</organism>
<dbReference type="InParanoid" id="A0A0P0WQY6"/>
<proteinExistence type="predicted"/>